<evidence type="ECO:0000313" key="2">
    <source>
        <dbReference type="Proteomes" id="UP001403385"/>
    </source>
</evidence>
<dbReference type="AlphaFoldDB" id="A0AAW9S8I7"/>
<evidence type="ECO:0000313" key="1">
    <source>
        <dbReference type="EMBL" id="MEN7548674.1"/>
    </source>
</evidence>
<organism evidence="1 2">
    <name type="scientific">Rapidithrix thailandica</name>
    <dbReference type="NCBI Taxonomy" id="413964"/>
    <lineage>
        <taxon>Bacteria</taxon>
        <taxon>Pseudomonadati</taxon>
        <taxon>Bacteroidota</taxon>
        <taxon>Cytophagia</taxon>
        <taxon>Cytophagales</taxon>
        <taxon>Flammeovirgaceae</taxon>
        <taxon>Rapidithrix</taxon>
    </lineage>
</organism>
<name>A0AAW9S8I7_9BACT</name>
<dbReference type="RefSeq" id="WP_346821451.1">
    <property type="nucleotide sequence ID" value="NZ_JBDKWZ010000006.1"/>
</dbReference>
<dbReference type="EMBL" id="JBDKWZ010000006">
    <property type="protein sequence ID" value="MEN7548674.1"/>
    <property type="molecule type" value="Genomic_DNA"/>
</dbReference>
<accession>A0AAW9S8I7</accession>
<proteinExistence type="predicted"/>
<sequence length="137" mass="15258">MRFSILLSGLLFIQLSVAWGQAYQIKVKLFHEKKPVFNGQIIEADGPKDITAKVVKDTARQVSFSCKKIEAVLTRGQLPIRKVISTNTNEIGLGKLLTIASKGDIVVLYLKKLTAINGENKKMKVRDDPGFIMFPVQ</sequence>
<comment type="caution">
    <text evidence="1">The sequence shown here is derived from an EMBL/GenBank/DDBJ whole genome shotgun (WGS) entry which is preliminary data.</text>
</comment>
<protein>
    <submittedName>
        <fullName evidence="1">Uncharacterized protein</fullName>
    </submittedName>
</protein>
<reference evidence="1 2" key="1">
    <citation type="submission" date="2024-04" db="EMBL/GenBank/DDBJ databases">
        <title>Novel genus in family Flammeovirgaceae.</title>
        <authorList>
            <person name="Nguyen T.H."/>
            <person name="Vuong T.Q."/>
            <person name="Le H."/>
            <person name="Kim S.-G."/>
        </authorList>
    </citation>
    <scope>NUCLEOTIDE SEQUENCE [LARGE SCALE GENOMIC DNA]</scope>
    <source>
        <strain evidence="1 2">JCM 23209</strain>
    </source>
</reference>
<gene>
    <name evidence="1" type="ORF">AAG747_12185</name>
</gene>
<keyword evidence="2" id="KW-1185">Reference proteome</keyword>
<dbReference type="Proteomes" id="UP001403385">
    <property type="component" value="Unassembled WGS sequence"/>
</dbReference>